<name>A0A182UXP7_ANOME</name>
<keyword evidence="3" id="KW-1185">Reference proteome</keyword>
<dbReference type="Proteomes" id="UP000075903">
    <property type="component" value="Unassembled WGS sequence"/>
</dbReference>
<feature type="region of interest" description="Disordered" evidence="1">
    <location>
        <begin position="32"/>
        <end position="60"/>
    </location>
</feature>
<dbReference type="VEuPathDB" id="VectorBase:AMEM005443"/>
<dbReference type="AlphaFoldDB" id="A0A182UXP7"/>
<evidence type="ECO:0000313" key="2">
    <source>
        <dbReference type="EnsemblMetazoa" id="AMEM005443-PA"/>
    </source>
</evidence>
<proteinExistence type="predicted"/>
<sequence length="141" mass="15193">MHPTVVYERPTKEAALMLITPLVGRAKASSMEIDDQKGAKKHATPDAVQFRHPGSHDGSHDAKVLEQLIREQNLSPGNGTPCISALWPGENNEPPESHEFNGQIVKAPPSCNWSSGAVILHLHAPLDCYVGGLAGVMATEW</sequence>
<protein>
    <submittedName>
        <fullName evidence="2">Uncharacterized protein</fullName>
    </submittedName>
</protein>
<organism evidence="2 3">
    <name type="scientific">Anopheles merus</name>
    <name type="common">Mosquito</name>
    <dbReference type="NCBI Taxonomy" id="30066"/>
    <lineage>
        <taxon>Eukaryota</taxon>
        <taxon>Metazoa</taxon>
        <taxon>Ecdysozoa</taxon>
        <taxon>Arthropoda</taxon>
        <taxon>Hexapoda</taxon>
        <taxon>Insecta</taxon>
        <taxon>Pterygota</taxon>
        <taxon>Neoptera</taxon>
        <taxon>Endopterygota</taxon>
        <taxon>Diptera</taxon>
        <taxon>Nematocera</taxon>
        <taxon>Culicoidea</taxon>
        <taxon>Culicidae</taxon>
        <taxon>Anophelinae</taxon>
        <taxon>Anopheles</taxon>
    </lineage>
</organism>
<evidence type="ECO:0000313" key="3">
    <source>
        <dbReference type="Proteomes" id="UP000075903"/>
    </source>
</evidence>
<accession>A0A182UXP7</accession>
<evidence type="ECO:0000256" key="1">
    <source>
        <dbReference type="SAM" id="MobiDB-lite"/>
    </source>
</evidence>
<reference evidence="2" key="1">
    <citation type="submission" date="2020-05" db="UniProtKB">
        <authorList>
            <consortium name="EnsemblMetazoa"/>
        </authorList>
    </citation>
    <scope>IDENTIFICATION</scope>
    <source>
        <strain evidence="2">MAF</strain>
    </source>
</reference>
<dbReference type="EnsemblMetazoa" id="AMEM005443-RA">
    <property type="protein sequence ID" value="AMEM005443-PA"/>
    <property type="gene ID" value="AMEM005443"/>
</dbReference>